<dbReference type="EMBL" id="ABYJ02000315">
    <property type="protein sequence ID" value="EEU98611.1"/>
    <property type="molecule type" value="Genomic_DNA"/>
</dbReference>
<sequence>RKIAKKKDKCEKQAIDNEFAIELDKDELKLFKGLFAEMFK</sequence>
<protein>
    <submittedName>
        <fullName evidence="1">Uncharacterized protein</fullName>
    </submittedName>
</protein>
<evidence type="ECO:0000313" key="1">
    <source>
        <dbReference type="EMBL" id="EEU98611.1"/>
    </source>
</evidence>
<comment type="caution">
    <text evidence="1">The sequence shown here is derived from an EMBL/GenBank/DDBJ whole genome shotgun (WGS) entry which is preliminary data.</text>
</comment>
<accession>C7GHU4</accession>
<dbReference type="HOGENOM" id="CLU_3301705_0_0_9"/>
<reference evidence="1 2" key="1">
    <citation type="submission" date="2009-08" db="EMBL/GenBank/DDBJ databases">
        <authorList>
            <person name="Weinstock G."/>
            <person name="Sodergren E."/>
            <person name="Clifton S."/>
            <person name="Fulton L."/>
            <person name="Fulton B."/>
            <person name="Courtney L."/>
            <person name="Fronick C."/>
            <person name="Harrison M."/>
            <person name="Strong C."/>
            <person name="Farmer C."/>
            <person name="Delahaunty K."/>
            <person name="Markovic C."/>
            <person name="Hall O."/>
            <person name="Minx P."/>
            <person name="Tomlinson C."/>
            <person name="Mitreva M."/>
            <person name="Nelson J."/>
            <person name="Hou S."/>
            <person name="Wollam A."/>
            <person name="Pepin K.H."/>
            <person name="Johnson M."/>
            <person name="Bhonagiri V."/>
            <person name="Nash W.E."/>
            <person name="Warren W."/>
            <person name="Chinwalla A."/>
            <person name="Mardis E.R."/>
            <person name="Wilson R.K."/>
        </authorList>
    </citation>
    <scope>NUCLEOTIDE SEQUENCE [LARGE SCALE GENOMIC DNA]</scope>
    <source>
        <strain evidence="1 2">L1-82</strain>
    </source>
</reference>
<dbReference type="AlphaFoldDB" id="C7GHU4"/>
<gene>
    <name evidence="1" type="ORF">ROSINTL182_09515</name>
</gene>
<feature type="non-terminal residue" evidence="1">
    <location>
        <position position="1"/>
    </location>
</feature>
<proteinExistence type="predicted"/>
<evidence type="ECO:0000313" key="2">
    <source>
        <dbReference type="Proteomes" id="UP000004828"/>
    </source>
</evidence>
<name>C7GHU4_9FIRM</name>
<dbReference type="Proteomes" id="UP000004828">
    <property type="component" value="Unassembled WGS sequence"/>
</dbReference>
<organism evidence="1 2">
    <name type="scientific">Roseburia intestinalis L1-82</name>
    <dbReference type="NCBI Taxonomy" id="536231"/>
    <lineage>
        <taxon>Bacteria</taxon>
        <taxon>Bacillati</taxon>
        <taxon>Bacillota</taxon>
        <taxon>Clostridia</taxon>
        <taxon>Lachnospirales</taxon>
        <taxon>Lachnospiraceae</taxon>
        <taxon>Roseburia</taxon>
    </lineage>
</organism>